<dbReference type="InterPro" id="IPR001245">
    <property type="entry name" value="Ser-Thr/Tyr_kinase_cat_dom"/>
</dbReference>
<keyword evidence="3" id="KW-1185">Reference proteome</keyword>
<gene>
    <name evidence="2" type="ORF">KC19_5G051000</name>
</gene>
<dbReference type="GO" id="GO:0005524">
    <property type="term" value="F:ATP binding"/>
    <property type="evidence" value="ECO:0007669"/>
    <property type="project" value="InterPro"/>
</dbReference>
<evidence type="ECO:0000259" key="1">
    <source>
        <dbReference type="PROSITE" id="PS50011"/>
    </source>
</evidence>
<dbReference type="PROSITE" id="PS50011">
    <property type="entry name" value="PROTEIN_KINASE_DOM"/>
    <property type="match status" value="2"/>
</dbReference>
<dbReference type="AlphaFoldDB" id="A0A8T0I0I3"/>
<dbReference type="EMBL" id="CM026425">
    <property type="protein sequence ID" value="KAG0576048.1"/>
    <property type="molecule type" value="Genomic_DNA"/>
</dbReference>
<dbReference type="PROSITE" id="PS00108">
    <property type="entry name" value="PROTEIN_KINASE_ST"/>
    <property type="match status" value="2"/>
</dbReference>
<feature type="domain" description="Protein kinase" evidence="1">
    <location>
        <begin position="508"/>
        <end position="807"/>
    </location>
</feature>
<accession>A0A8T0I0I3</accession>
<sequence>MGNQLLEDFEVSNVNWTELENSASNSSPDEEEAAENVKFFETLQSDPTWGSFFHRFGKDELVVGRKFAEGAQGELYEAHIQRDDPVWRYEVKKHPDRKYVLKVFKFGTPLRNMKEQWPEGYLRFQEQRLAEQHSRRYNCDVICGTLLEDARFKGRFAFLLQREEEDLRSLIDRKMRREEDDLRSLIDRKMRRCTIRSPWTIFRRAQPLGPFSKEVAKSIMYEIACGVDWLHRHDIVHRDLKAANVLVSKGTDDKLNCFVADYECSVGCVGTGLFKAPEIFQALAQARAQAGQAHNGDRDIYTKAVDVYGYGMICFEILTGKLPFPDHSFVDAKHLVLSGHCLELPTDVDEWLRKLLIRCWAFKPEDRPSFGEILEIISANLKPKKRPSFGEILEIISANSTPIQGNGTMNKEFVDVEPKPVWSQLITLRLSMFIDSLEVYLSCSVELYRTHTYWSELAEPSEGTSIEDELLNAITAENLQLFQELQSNPEWGSFFWTFGDGLDDSGDLMIGEKFAEGAQAEIFHASVSWNSQVHSEDMLRILRQSEYVLKVFKRGTLLRHLQQQWPIGVMNFFGERGRSARTGSMSEWEKPKNTLDVLCGTLLADGRFAFLLERETTDLGSLIYDFRMEGVHDRGPFPKVVAERMMYDIALGMDWLHSHRIVHRDLKASNILVRGSEDDNYECFVADYEGSVGVVGTGFWRAPEILQGCIEKNINKRPYLFSPAADTFSYGMTCYEVLTGKVPFKDHPLSKQSSLLTNLVINQDLRPEIPDFVDDWICELLKWCWQSDPVSRPSDREILNLLERNMS</sequence>
<dbReference type="GO" id="GO:0004674">
    <property type="term" value="F:protein serine/threonine kinase activity"/>
    <property type="evidence" value="ECO:0007669"/>
    <property type="project" value="TreeGrafter"/>
</dbReference>
<dbReference type="InterPro" id="IPR051681">
    <property type="entry name" value="Ser/Thr_Kinases-Pseudokinases"/>
</dbReference>
<proteinExistence type="predicted"/>
<organism evidence="2 3">
    <name type="scientific">Ceratodon purpureus</name>
    <name type="common">Fire moss</name>
    <name type="synonym">Dicranum purpureum</name>
    <dbReference type="NCBI Taxonomy" id="3225"/>
    <lineage>
        <taxon>Eukaryota</taxon>
        <taxon>Viridiplantae</taxon>
        <taxon>Streptophyta</taxon>
        <taxon>Embryophyta</taxon>
        <taxon>Bryophyta</taxon>
        <taxon>Bryophytina</taxon>
        <taxon>Bryopsida</taxon>
        <taxon>Dicranidae</taxon>
        <taxon>Pseudoditrichales</taxon>
        <taxon>Ditrichaceae</taxon>
        <taxon>Ceratodon</taxon>
    </lineage>
</organism>
<name>A0A8T0I0I3_CERPU</name>
<protein>
    <recommendedName>
        <fullName evidence="1">Protein kinase domain-containing protein</fullName>
    </recommendedName>
</protein>
<dbReference type="PANTHER" id="PTHR44329">
    <property type="entry name" value="SERINE/THREONINE-PROTEIN KINASE TNNI3K-RELATED"/>
    <property type="match status" value="1"/>
</dbReference>
<evidence type="ECO:0000313" key="2">
    <source>
        <dbReference type="EMBL" id="KAG0576048.1"/>
    </source>
</evidence>
<dbReference type="InterPro" id="IPR000719">
    <property type="entry name" value="Prot_kinase_dom"/>
</dbReference>
<dbReference type="Pfam" id="PF07714">
    <property type="entry name" value="PK_Tyr_Ser-Thr"/>
    <property type="match status" value="1"/>
</dbReference>
<dbReference type="InterPro" id="IPR008271">
    <property type="entry name" value="Ser/Thr_kinase_AS"/>
</dbReference>
<reference evidence="2" key="1">
    <citation type="submission" date="2020-06" db="EMBL/GenBank/DDBJ databases">
        <title>WGS assembly of Ceratodon purpureus strain R40.</title>
        <authorList>
            <person name="Carey S.B."/>
            <person name="Jenkins J."/>
            <person name="Shu S."/>
            <person name="Lovell J.T."/>
            <person name="Sreedasyam A."/>
            <person name="Maumus F."/>
            <person name="Tiley G.P."/>
            <person name="Fernandez-Pozo N."/>
            <person name="Barry K."/>
            <person name="Chen C."/>
            <person name="Wang M."/>
            <person name="Lipzen A."/>
            <person name="Daum C."/>
            <person name="Saski C.A."/>
            <person name="Payton A.C."/>
            <person name="Mcbreen J.C."/>
            <person name="Conrad R.E."/>
            <person name="Kollar L.M."/>
            <person name="Olsson S."/>
            <person name="Huttunen S."/>
            <person name="Landis J.B."/>
            <person name="Wickett N.J."/>
            <person name="Johnson M.G."/>
            <person name="Rensing S.A."/>
            <person name="Grimwood J."/>
            <person name="Schmutz J."/>
            <person name="Mcdaniel S.F."/>
        </authorList>
    </citation>
    <scope>NUCLEOTIDE SEQUENCE</scope>
    <source>
        <strain evidence="2">R40</strain>
    </source>
</reference>
<dbReference type="InterPro" id="IPR011009">
    <property type="entry name" value="Kinase-like_dom_sf"/>
</dbReference>
<dbReference type="Pfam" id="PF00069">
    <property type="entry name" value="Pkinase"/>
    <property type="match status" value="1"/>
</dbReference>
<feature type="domain" description="Protein kinase" evidence="1">
    <location>
        <begin position="61"/>
        <end position="389"/>
    </location>
</feature>
<evidence type="ECO:0000313" key="3">
    <source>
        <dbReference type="Proteomes" id="UP000822688"/>
    </source>
</evidence>
<dbReference type="SMART" id="SM00220">
    <property type="entry name" value="S_TKc"/>
    <property type="match status" value="2"/>
</dbReference>
<dbReference type="SUPFAM" id="SSF56112">
    <property type="entry name" value="Protein kinase-like (PK-like)"/>
    <property type="match status" value="2"/>
</dbReference>
<dbReference type="Gene3D" id="1.10.510.10">
    <property type="entry name" value="Transferase(Phosphotransferase) domain 1"/>
    <property type="match status" value="2"/>
</dbReference>
<dbReference type="Proteomes" id="UP000822688">
    <property type="component" value="Chromosome 5"/>
</dbReference>
<comment type="caution">
    <text evidence="2">The sequence shown here is derived from an EMBL/GenBank/DDBJ whole genome shotgun (WGS) entry which is preliminary data.</text>
</comment>